<organism evidence="8 9">
    <name type="scientific">Aliikangiella marina</name>
    <dbReference type="NCBI Taxonomy" id="1712262"/>
    <lineage>
        <taxon>Bacteria</taxon>
        <taxon>Pseudomonadati</taxon>
        <taxon>Pseudomonadota</taxon>
        <taxon>Gammaproteobacteria</taxon>
        <taxon>Oceanospirillales</taxon>
        <taxon>Pleioneaceae</taxon>
        <taxon>Aliikangiella</taxon>
    </lineage>
</organism>
<dbReference type="PANTHER" id="PTHR34137">
    <property type="entry name" value="EXODEOXYRIBONUCLEASE 7 SMALL SUBUNIT"/>
    <property type="match status" value="1"/>
</dbReference>
<evidence type="ECO:0000256" key="5">
    <source>
        <dbReference type="ARBA" id="ARBA00022839"/>
    </source>
</evidence>
<dbReference type="OrthoDB" id="9801128at2"/>
<evidence type="ECO:0000256" key="7">
    <source>
        <dbReference type="SAM" id="Coils"/>
    </source>
</evidence>
<name>A0A545T9G6_9GAMM</name>
<dbReference type="HAMAP" id="MF_00337">
    <property type="entry name" value="Exonuc_7_S"/>
    <property type="match status" value="1"/>
</dbReference>
<dbReference type="InterPro" id="IPR003761">
    <property type="entry name" value="Exonuc_VII_S"/>
</dbReference>
<dbReference type="GO" id="GO:0008855">
    <property type="term" value="F:exodeoxyribonuclease VII activity"/>
    <property type="evidence" value="ECO:0007669"/>
    <property type="project" value="UniProtKB-UniRule"/>
</dbReference>
<keyword evidence="3 6" id="KW-0540">Nuclease</keyword>
<dbReference type="NCBIfam" id="TIGR01280">
    <property type="entry name" value="xseB"/>
    <property type="match status" value="1"/>
</dbReference>
<dbReference type="GO" id="GO:0009318">
    <property type="term" value="C:exodeoxyribonuclease VII complex"/>
    <property type="evidence" value="ECO:0007669"/>
    <property type="project" value="UniProtKB-UniRule"/>
</dbReference>
<sequence>MSAEKQTFEQQLQALEAIVGQLEKGELPLEESLAQFEKGVKLTRECQQMLDQAQQKVAILTQENDQLEDFPKE</sequence>
<comment type="caution">
    <text evidence="8">The sequence shown here is derived from an EMBL/GenBank/DDBJ whole genome shotgun (WGS) entry which is preliminary data.</text>
</comment>
<comment type="catalytic activity">
    <reaction evidence="6">
        <text>Exonucleolytic cleavage in either 5'- to 3'- or 3'- to 5'-direction to yield nucleoside 5'-phosphates.</text>
        <dbReference type="EC" id="3.1.11.6"/>
    </reaction>
</comment>
<dbReference type="PIRSF" id="PIRSF006488">
    <property type="entry name" value="Exonuc_VII_S"/>
    <property type="match status" value="1"/>
</dbReference>
<dbReference type="GO" id="GO:0005829">
    <property type="term" value="C:cytosol"/>
    <property type="evidence" value="ECO:0007669"/>
    <property type="project" value="TreeGrafter"/>
</dbReference>
<evidence type="ECO:0000256" key="3">
    <source>
        <dbReference type="ARBA" id="ARBA00022722"/>
    </source>
</evidence>
<evidence type="ECO:0000256" key="2">
    <source>
        <dbReference type="ARBA" id="ARBA00022490"/>
    </source>
</evidence>
<comment type="similarity">
    <text evidence="1 6">Belongs to the XseB family.</text>
</comment>
<comment type="function">
    <text evidence="6">Bidirectionally degrades single-stranded DNA into large acid-insoluble oligonucleotides, which are then degraded further into small acid-soluble oligonucleotides.</text>
</comment>
<dbReference type="InterPro" id="IPR037004">
    <property type="entry name" value="Exonuc_VII_ssu_sf"/>
</dbReference>
<evidence type="ECO:0000313" key="9">
    <source>
        <dbReference type="Proteomes" id="UP000317839"/>
    </source>
</evidence>
<keyword evidence="7" id="KW-0175">Coiled coil</keyword>
<keyword evidence="9" id="KW-1185">Reference proteome</keyword>
<dbReference type="AlphaFoldDB" id="A0A545T9G6"/>
<keyword evidence="4 6" id="KW-0378">Hydrolase</keyword>
<comment type="subunit">
    <text evidence="6">Heterooligomer composed of large and small subunits.</text>
</comment>
<protein>
    <recommendedName>
        <fullName evidence="6">Exodeoxyribonuclease 7 small subunit</fullName>
        <ecNumber evidence="6">3.1.11.6</ecNumber>
    </recommendedName>
    <alternativeName>
        <fullName evidence="6">Exodeoxyribonuclease VII small subunit</fullName>
        <shortName evidence="6">Exonuclease VII small subunit</shortName>
    </alternativeName>
</protein>
<dbReference type="Proteomes" id="UP000317839">
    <property type="component" value="Unassembled WGS sequence"/>
</dbReference>
<dbReference type="SUPFAM" id="SSF116842">
    <property type="entry name" value="XseB-like"/>
    <property type="match status" value="1"/>
</dbReference>
<evidence type="ECO:0000256" key="6">
    <source>
        <dbReference type="HAMAP-Rule" id="MF_00337"/>
    </source>
</evidence>
<feature type="coiled-coil region" evidence="7">
    <location>
        <begin position="5"/>
        <end position="70"/>
    </location>
</feature>
<dbReference type="Gene3D" id="1.10.287.1040">
    <property type="entry name" value="Exonuclease VII, small subunit"/>
    <property type="match status" value="1"/>
</dbReference>
<dbReference type="EMBL" id="VIKR01000003">
    <property type="protein sequence ID" value="TQV73852.1"/>
    <property type="molecule type" value="Genomic_DNA"/>
</dbReference>
<proteinExistence type="inferred from homology"/>
<dbReference type="RefSeq" id="WP_142942560.1">
    <property type="nucleotide sequence ID" value="NZ_VIKR01000003.1"/>
</dbReference>
<accession>A0A545T9G6</accession>
<evidence type="ECO:0000256" key="4">
    <source>
        <dbReference type="ARBA" id="ARBA00022801"/>
    </source>
</evidence>
<dbReference type="GO" id="GO:0006308">
    <property type="term" value="P:DNA catabolic process"/>
    <property type="evidence" value="ECO:0007669"/>
    <property type="project" value="UniProtKB-UniRule"/>
</dbReference>
<comment type="subcellular location">
    <subcellularLocation>
        <location evidence="6">Cytoplasm</location>
    </subcellularLocation>
</comment>
<dbReference type="NCBIfam" id="NF002140">
    <property type="entry name" value="PRK00977.1-4"/>
    <property type="match status" value="1"/>
</dbReference>
<dbReference type="PANTHER" id="PTHR34137:SF1">
    <property type="entry name" value="EXODEOXYRIBONUCLEASE 7 SMALL SUBUNIT"/>
    <property type="match status" value="1"/>
</dbReference>
<evidence type="ECO:0000313" key="8">
    <source>
        <dbReference type="EMBL" id="TQV73852.1"/>
    </source>
</evidence>
<gene>
    <name evidence="6" type="primary">xseB</name>
    <name evidence="8" type="ORF">FLL45_13365</name>
</gene>
<keyword evidence="5 6" id="KW-0269">Exonuclease</keyword>
<dbReference type="Pfam" id="PF02609">
    <property type="entry name" value="Exonuc_VII_S"/>
    <property type="match status" value="1"/>
</dbReference>
<keyword evidence="2 6" id="KW-0963">Cytoplasm</keyword>
<reference evidence="8 9" key="1">
    <citation type="submission" date="2019-06" db="EMBL/GenBank/DDBJ databases">
        <title>Draft genome of Aliikangiella marina GYP-15.</title>
        <authorList>
            <person name="Wang G."/>
        </authorList>
    </citation>
    <scope>NUCLEOTIDE SEQUENCE [LARGE SCALE GENOMIC DNA]</scope>
    <source>
        <strain evidence="8 9">GYP-15</strain>
    </source>
</reference>
<evidence type="ECO:0000256" key="1">
    <source>
        <dbReference type="ARBA" id="ARBA00009998"/>
    </source>
</evidence>
<dbReference type="EC" id="3.1.11.6" evidence="6"/>